<dbReference type="EMBL" id="JBBPBM010000014">
    <property type="protein sequence ID" value="KAK8560239.1"/>
    <property type="molecule type" value="Genomic_DNA"/>
</dbReference>
<dbReference type="InterPro" id="IPR026960">
    <property type="entry name" value="RVT-Znf"/>
</dbReference>
<protein>
    <recommendedName>
        <fullName evidence="1">Reverse transcriptase zinc-binding domain-containing protein</fullName>
    </recommendedName>
</protein>
<sequence length="172" mass="20004">MLTSIIDYVQPGGAWDIPKLSSMIPTNLLPHILGVLPPRPELGHDRVTWRWGTTHRFTVASAYQQMVEERWNLPNKQWCLIWSFSLPQRVRLFLWLILKESFMTNIERCRHGLSDYPSCLLFHLSNESITHIFHDCAATAEVWQSLVPTELLLTFFVTDTTPWILSNLCCHT</sequence>
<feature type="domain" description="Reverse transcriptase zinc-binding" evidence="1">
    <location>
        <begin position="57"/>
        <end position="143"/>
    </location>
</feature>
<evidence type="ECO:0000259" key="1">
    <source>
        <dbReference type="Pfam" id="PF13966"/>
    </source>
</evidence>
<comment type="caution">
    <text evidence="2">The sequence shown here is derived from an EMBL/GenBank/DDBJ whole genome shotgun (WGS) entry which is preliminary data.</text>
</comment>
<keyword evidence="3" id="KW-1185">Reference proteome</keyword>
<reference evidence="2 3" key="1">
    <citation type="journal article" date="2024" name="G3 (Bethesda)">
        <title>Genome assembly of Hibiscus sabdariffa L. provides insights into metabolisms of medicinal natural products.</title>
        <authorList>
            <person name="Kim T."/>
        </authorList>
    </citation>
    <scope>NUCLEOTIDE SEQUENCE [LARGE SCALE GENOMIC DNA]</scope>
    <source>
        <strain evidence="2">TK-2024</strain>
        <tissue evidence="2">Old leaves</tissue>
    </source>
</reference>
<dbReference type="Pfam" id="PF13966">
    <property type="entry name" value="zf-RVT"/>
    <property type="match status" value="1"/>
</dbReference>
<evidence type="ECO:0000313" key="3">
    <source>
        <dbReference type="Proteomes" id="UP001472677"/>
    </source>
</evidence>
<name>A0ABR2EG49_9ROSI</name>
<gene>
    <name evidence="2" type="ORF">V6N12_013039</name>
</gene>
<evidence type="ECO:0000313" key="2">
    <source>
        <dbReference type="EMBL" id="KAK8560239.1"/>
    </source>
</evidence>
<proteinExistence type="predicted"/>
<dbReference type="Proteomes" id="UP001472677">
    <property type="component" value="Unassembled WGS sequence"/>
</dbReference>
<organism evidence="2 3">
    <name type="scientific">Hibiscus sabdariffa</name>
    <name type="common">roselle</name>
    <dbReference type="NCBI Taxonomy" id="183260"/>
    <lineage>
        <taxon>Eukaryota</taxon>
        <taxon>Viridiplantae</taxon>
        <taxon>Streptophyta</taxon>
        <taxon>Embryophyta</taxon>
        <taxon>Tracheophyta</taxon>
        <taxon>Spermatophyta</taxon>
        <taxon>Magnoliopsida</taxon>
        <taxon>eudicotyledons</taxon>
        <taxon>Gunneridae</taxon>
        <taxon>Pentapetalae</taxon>
        <taxon>rosids</taxon>
        <taxon>malvids</taxon>
        <taxon>Malvales</taxon>
        <taxon>Malvaceae</taxon>
        <taxon>Malvoideae</taxon>
        <taxon>Hibiscus</taxon>
    </lineage>
</organism>
<accession>A0ABR2EG49</accession>